<feature type="region of interest" description="Disordered" evidence="8">
    <location>
        <begin position="414"/>
        <end position="434"/>
    </location>
</feature>
<evidence type="ECO:0000256" key="8">
    <source>
        <dbReference type="SAM" id="MobiDB-lite"/>
    </source>
</evidence>
<gene>
    <name evidence="10" type="ORF">HO133_008695</name>
</gene>
<evidence type="ECO:0000256" key="2">
    <source>
        <dbReference type="ARBA" id="ARBA00010497"/>
    </source>
</evidence>
<keyword evidence="11" id="KW-1185">Reference proteome</keyword>
<keyword evidence="4" id="KW-0808">Transferase</keyword>
<reference evidence="10 11" key="1">
    <citation type="journal article" date="2020" name="Genomics">
        <title>Complete, high-quality genomes from long-read metagenomic sequencing of two wolf lichen thalli reveals enigmatic genome architecture.</title>
        <authorList>
            <person name="McKenzie S.K."/>
            <person name="Walston R.F."/>
            <person name="Allen J.L."/>
        </authorList>
    </citation>
    <scope>NUCLEOTIDE SEQUENCE [LARGE SCALE GENOMIC DNA]</scope>
    <source>
        <strain evidence="10">WasteWater1</strain>
    </source>
</reference>
<dbReference type="Gene3D" id="1.50.10.20">
    <property type="match status" value="1"/>
</dbReference>
<organism evidence="10 11">
    <name type="scientific">Letharia lupina</name>
    <dbReference type="NCBI Taxonomy" id="560253"/>
    <lineage>
        <taxon>Eukaryota</taxon>
        <taxon>Fungi</taxon>
        <taxon>Dikarya</taxon>
        <taxon>Ascomycota</taxon>
        <taxon>Pezizomycotina</taxon>
        <taxon>Lecanoromycetes</taxon>
        <taxon>OSLEUM clade</taxon>
        <taxon>Lecanoromycetidae</taxon>
        <taxon>Lecanorales</taxon>
        <taxon>Lecanorineae</taxon>
        <taxon>Parmeliaceae</taxon>
        <taxon>Letharia</taxon>
    </lineage>
</organism>
<dbReference type="Proteomes" id="UP000593566">
    <property type="component" value="Unassembled WGS sequence"/>
</dbReference>
<evidence type="ECO:0000313" key="10">
    <source>
        <dbReference type="EMBL" id="KAF6227253.1"/>
    </source>
</evidence>
<protein>
    <recommendedName>
        <fullName evidence="9">Prenyltransferase alpha-alpha toroid domain-containing protein</fullName>
    </recommendedName>
</protein>
<dbReference type="AlphaFoldDB" id="A0A8H6FGQ5"/>
<dbReference type="GeneID" id="59337090"/>
<dbReference type="GO" id="GO:0046872">
    <property type="term" value="F:metal ion binding"/>
    <property type="evidence" value="ECO:0007669"/>
    <property type="project" value="UniProtKB-KW"/>
</dbReference>
<dbReference type="InterPro" id="IPR001330">
    <property type="entry name" value="Prenyltrans"/>
</dbReference>
<dbReference type="EMBL" id="JACCJB010000005">
    <property type="protein sequence ID" value="KAF6227253.1"/>
    <property type="molecule type" value="Genomic_DNA"/>
</dbReference>
<evidence type="ECO:0000256" key="7">
    <source>
        <dbReference type="ARBA" id="ARBA00022833"/>
    </source>
</evidence>
<feature type="domain" description="Prenyltransferase alpha-alpha toroid" evidence="9">
    <location>
        <begin position="10"/>
        <end position="403"/>
    </location>
</feature>
<dbReference type="Pfam" id="PF00432">
    <property type="entry name" value="Prenyltrans"/>
    <property type="match status" value="1"/>
</dbReference>
<dbReference type="PANTHER" id="PTHR11774">
    <property type="entry name" value="GERANYLGERANYL TRANSFERASE TYPE BETA SUBUNIT"/>
    <property type="match status" value="1"/>
</dbReference>
<dbReference type="RefSeq" id="XP_037155561.1">
    <property type="nucleotide sequence ID" value="XM_037299560.1"/>
</dbReference>
<evidence type="ECO:0000313" key="11">
    <source>
        <dbReference type="Proteomes" id="UP000593566"/>
    </source>
</evidence>
<comment type="similarity">
    <text evidence="2">Belongs to the protein prenyltransferase subunit beta family.</text>
</comment>
<dbReference type="GO" id="GO:0005953">
    <property type="term" value="C:CAAX-protein geranylgeranyltransferase complex"/>
    <property type="evidence" value="ECO:0007669"/>
    <property type="project" value="TreeGrafter"/>
</dbReference>
<evidence type="ECO:0000256" key="6">
    <source>
        <dbReference type="ARBA" id="ARBA00022737"/>
    </source>
</evidence>
<evidence type="ECO:0000256" key="5">
    <source>
        <dbReference type="ARBA" id="ARBA00022723"/>
    </source>
</evidence>
<evidence type="ECO:0000256" key="1">
    <source>
        <dbReference type="ARBA" id="ARBA00001947"/>
    </source>
</evidence>
<comment type="caution">
    <text evidence="10">The sequence shown here is derived from an EMBL/GenBank/DDBJ whole genome shotgun (WGS) entry which is preliminary data.</text>
</comment>
<evidence type="ECO:0000256" key="4">
    <source>
        <dbReference type="ARBA" id="ARBA00022679"/>
    </source>
</evidence>
<dbReference type="PANTHER" id="PTHR11774:SF4">
    <property type="entry name" value="GERANYLGERANYL TRANSFERASE TYPE-1 SUBUNIT BETA"/>
    <property type="match status" value="1"/>
</dbReference>
<evidence type="ECO:0000259" key="9">
    <source>
        <dbReference type="Pfam" id="PF00432"/>
    </source>
</evidence>
<dbReference type="InterPro" id="IPR008930">
    <property type="entry name" value="Terpenoid_cyclase/PrenylTrfase"/>
</dbReference>
<dbReference type="InterPro" id="IPR045089">
    <property type="entry name" value="PGGT1B-like"/>
</dbReference>
<sequence>MPASITHASLNKEKHVKYWLRCLKTYLPNAYTSNEAQRMSLAFFILSALDILGALHTKTTASERAGYANWILRCQHPDGGFRGFTGTMTGDENRNEWDAANLAATYFACASLAVLGDGMERVRRRECLEWVRRLQRANGSFGEGIGKEGVVEGAEDMRFCYVAAVTRWFLRRGEDMEKVEDIDVEGLVKWIEASVTYEGGIAQGPFHEAHAGYTYSGVGALMVLGKLPRRTSDSKDEGRMSAEFVESVTKWLVLRQTLMLHEEDELPMADEEPPDTTLESFPPTFHVQGAFPVSVADAILPNGLIEMSPHDLQWAGFNGRCNKVADTCYAFWVGGTLGMLNREHLQDFNAIRHYLLDKAQHMIGGFGKLPGDVPDILHSNLGLAALAIMHDPDLKSIDPTLCISLSAKENFEKSFPSQQARGNLHGSNTAKSMH</sequence>
<feature type="compositionally biased region" description="Polar residues" evidence="8">
    <location>
        <begin position="415"/>
        <end position="434"/>
    </location>
</feature>
<dbReference type="SUPFAM" id="SSF48239">
    <property type="entry name" value="Terpenoid cyclases/Protein prenyltransferases"/>
    <property type="match status" value="1"/>
</dbReference>
<evidence type="ECO:0000256" key="3">
    <source>
        <dbReference type="ARBA" id="ARBA00022602"/>
    </source>
</evidence>
<keyword evidence="5" id="KW-0479">Metal-binding</keyword>
<keyword evidence="7" id="KW-0862">Zinc</keyword>
<accession>A0A8H6FGQ5</accession>
<keyword evidence="3" id="KW-0637">Prenyltransferase</keyword>
<dbReference type="GO" id="GO:0004662">
    <property type="term" value="F:CAAX-protein geranylgeranyltransferase activity"/>
    <property type="evidence" value="ECO:0007669"/>
    <property type="project" value="TreeGrafter"/>
</dbReference>
<comment type="cofactor">
    <cofactor evidence="1">
        <name>Zn(2+)</name>
        <dbReference type="ChEBI" id="CHEBI:29105"/>
    </cofactor>
</comment>
<name>A0A8H6FGQ5_9LECA</name>
<proteinExistence type="inferred from homology"/>
<keyword evidence="6" id="KW-0677">Repeat</keyword>